<dbReference type="Proteomes" id="UP000002505">
    <property type="component" value="Plasmid pACHL01"/>
</dbReference>
<dbReference type="AlphaFoldDB" id="B8HIF1"/>
<proteinExistence type="predicted"/>
<dbReference type="RefSeq" id="WP_012623215.1">
    <property type="nucleotide sequence ID" value="NC_011879.1"/>
</dbReference>
<geneLocation type="plasmid" evidence="1 2">
    <name>pACHL01</name>
</geneLocation>
<accession>B8HIF1</accession>
<dbReference type="HOGENOM" id="CLU_1821414_0_0_11"/>
<dbReference type="EMBL" id="CP001342">
    <property type="protein sequence ID" value="ACL42198.1"/>
    <property type="molecule type" value="Genomic_DNA"/>
</dbReference>
<keyword evidence="1" id="KW-0614">Plasmid</keyword>
<dbReference type="KEGG" id="ach:Achl_4247"/>
<keyword evidence="2" id="KW-1185">Reference proteome</keyword>
<protein>
    <submittedName>
        <fullName evidence="1">Uncharacterized protein</fullName>
    </submittedName>
</protein>
<reference evidence="1" key="1">
    <citation type="submission" date="2009-01" db="EMBL/GenBank/DDBJ databases">
        <title>Complete sequence of plasmid1 of Arthrobacter chlorophenolicus A6.</title>
        <authorList>
            <consortium name="US DOE Joint Genome Institute"/>
            <person name="Lucas S."/>
            <person name="Copeland A."/>
            <person name="Lapidus A."/>
            <person name="Glavina del Rio T."/>
            <person name="Tice H."/>
            <person name="Bruce D."/>
            <person name="Goodwin L."/>
            <person name="Pitluck S."/>
            <person name="Goltsman E."/>
            <person name="Clum A."/>
            <person name="Larimer F."/>
            <person name="Land M."/>
            <person name="Hauser L."/>
            <person name="Kyrpides N."/>
            <person name="Mikhailova N."/>
            <person name="Jansson J."/>
            <person name="Richardson P."/>
        </authorList>
    </citation>
    <scope>NUCLEOTIDE SEQUENCE [LARGE SCALE GENOMIC DNA]</scope>
    <source>
        <strain evidence="1">A6</strain>
        <plasmid evidence="1">pACHL01</plasmid>
    </source>
</reference>
<evidence type="ECO:0000313" key="1">
    <source>
        <dbReference type="EMBL" id="ACL42198.1"/>
    </source>
</evidence>
<sequence>MDNPAFFAILWRADDLDWDLTDAGLFGSLSTASDEAEKRQANSDVPDLEFAVAVVTMLDQDPVTGTPLSHINPPRATGYALASLSVTDTARRSIGHTIHEDFVTARLMAQCARSRNRASENDVVLDVVAITLVSAHSELEN</sequence>
<evidence type="ECO:0000313" key="2">
    <source>
        <dbReference type="Proteomes" id="UP000002505"/>
    </source>
</evidence>
<organism evidence="1 2">
    <name type="scientific">Pseudarthrobacter chlorophenolicus (strain ATCC 700700 / DSM 12829 / CIP 107037 / JCM 12360 / KCTC 9906 / NCIMB 13794 / A6)</name>
    <name type="common">Arthrobacter chlorophenolicus</name>
    <dbReference type="NCBI Taxonomy" id="452863"/>
    <lineage>
        <taxon>Bacteria</taxon>
        <taxon>Bacillati</taxon>
        <taxon>Actinomycetota</taxon>
        <taxon>Actinomycetes</taxon>
        <taxon>Micrococcales</taxon>
        <taxon>Micrococcaceae</taxon>
        <taxon>Pseudarthrobacter</taxon>
    </lineage>
</organism>
<gene>
    <name evidence="1" type="ordered locus">Achl_4247</name>
</gene>
<name>B8HIF1_PSECP</name>